<evidence type="ECO:0000256" key="1">
    <source>
        <dbReference type="SAM" id="Coils"/>
    </source>
</evidence>
<keyword evidence="4" id="KW-1185">Reference proteome</keyword>
<keyword evidence="1" id="KW-0175">Coiled coil</keyword>
<sequence>MDHAGSLDPLVSPSLDPSLRPSVENLVERFDPKDKRVVEGAQGMVVEPAEDPASPMETKLCYSPGTPMTPSNFQTPQLISKRGLMAMMSEGTENQGDNQGNNQVDYQVDYQGNYQGDSPGGEEERGKEEDKKGPVEISSKSNKNTKKPPRPPPPPMSPPPVFSKRQQVRLAQNSEEGEKGAQASVVPSTNHASHIHNLATVEEAAYDLFDSRVMRAVNGWKTQFIVDPAPATPRNLSNVSVASMSSSLSTSSIDISLATPSPSLHFATPTSAAVSASAASPSMPSTPSSTVSSVVSDDEPMYSTLGDALWGGWRSFRDAVKAEAQKAASELEQAGHDTTTLMRQSEEQADADAAAAAAAAVAVVSVTDARMPTALKEAARALSNAHNHKVNLEREKRKKAERGLAKGIADKAKMRDEMDKKGEEDNKSGGLIALGVRLSAVESEKEDLIKRSQKLLTELGKKDQMVLKLSKKLKLLSGGNLTPKKNHSFCEIDEEGNEGVGGLPLHIKNELINIASSAPADSPLKTGEFWSWLRNSPSPKKGGTFQAKGTPSKGGGSVSGSGNGNGNGNGNSNNSSLNMDISEDDINYVDEDFKTFSELQQIGKNGSHGEGMDVSVNSNDSVSILDGLNEDLMNGSTDSSAEDSILMSPTGINHADKLARGSADLKEQLRAMVGSHSLTPNVSVARNLTYEEGEEGEEGGKDRGEKDRVSSPTPSLTRTNPGSTNSDESGGDGGHSQSSAPDVKEIVAVELEMEKRIRAVQNECNQWKVKCNELEALCEELTAKFQEDQETIEKRVGEERTVAMEMLTKKKTQNSSLQIRCRELENERSKLQTLLTEMNEAMESDREMTPVKRAPPAGRGRVQGGGWEGGYEKAKEENFQVLRNMSQDMVATEEELKAAKKEGSKLRKKLEEVMGREEEVKRKATEKVRDLTNVIRKSGVVGDEMRALKGDRFTLTDVIRINAGVVLSMLAIFFLKTTFSAV</sequence>
<comment type="caution">
    <text evidence="3">The sequence shown here is derived from an EMBL/GenBank/DDBJ whole genome shotgun (WGS) entry which is preliminary data.</text>
</comment>
<feature type="region of interest" description="Disordered" evidence="2">
    <location>
        <begin position="1"/>
        <end position="23"/>
    </location>
</feature>
<feature type="compositionally biased region" description="Polar residues" evidence="2">
    <location>
        <begin position="710"/>
        <end position="728"/>
    </location>
</feature>
<dbReference type="OrthoDB" id="198661at2759"/>
<dbReference type="AlphaFoldDB" id="A0A9W6ZQF2"/>
<feature type="region of interest" description="Disordered" evidence="2">
    <location>
        <begin position="531"/>
        <end position="579"/>
    </location>
</feature>
<evidence type="ECO:0000256" key="2">
    <source>
        <dbReference type="SAM" id="MobiDB-lite"/>
    </source>
</evidence>
<name>A0A9W6ZQF2_9STRA</name>
<accession>A0A9W6ZQF2</accession>
<feature type="compositionally biased region" description="Pro residues" evidence="2">
    <location>
        <begin position="150"/>
        <end position="161"/>
    </location>
</feature>
<protein>
    <submittedName>
        <fullName evidence="3">Uncharacterized protein</fullName>
    </submittedName>
</protein>
<evidence type="ECO:0000313" key="3">
    <source>
        <dbReference type="EMBL" id="GMH56491.1"/>
    </source>
</evidence>
<feature type="region of interest" description="Disordered" evidence="2">
    <location>
        <begin position="683"/>
        <end position="741"/>
    </location>
</feature>
<organism evidence="3 4">
    <name type="scientific">Triparma retinervis</name>
    <dbReference type="NCBI Taxonomy" id="2557542"/>
    <lineage>
        <taxon>Eukaryota</taxon>
        <taxon>Sar</taxon>
        <taxon>Stramenopiles</taxon>
        <taxon>Ochrophyta</taxon>
        <taxon>Bolidophyceae</taxon>
        <taxon>Parmales</taxon>
        <taxon>Triparmaceae</taxon>
        <taxon>Triparma</taxon>
    </lineage>
</organism>
<gene>
    <name evidence="3" type="ORF">TrRE_jg9290</name>
</gene>
<feature type="compositionally biased region" description="Polar residues" evidence="2">
    <location>
        <begin position="66"/>
        <end position="78"/>
    </location>
</feature>
<feature type="compositionally biased region" description="Basic and acidic residues" evidence="2">
    <location>
        <begin position="122"/>
        <end position="134"/>
    </location>
</feature>
<feature type="compositionally biased region" description="Low complexity" evidence="2">
    <location>
        <begin position="94"/>
        <end position="109"/>
    </location>
</feature>
<proteinExistence type="predicted"/>
<feature type="compositionally biased region" description="Gly residues" evidence="2">
    <location>
        <begin position="552"/>
        <end position="569"/>
    </location>
</feature>
<dbReference type="EMBL" id="BRXZ01003530">
    <property type="protein sequence ID" value="GMH56491.1"/>
    <property type="molecule type" value="Genomic_DNA"/>
</dbReference>
<feature type="compositionally biased region" description="Basic and acidic residues" evidence="2">
    <location>
        <begin position="698"/>
        <end position="709"/>
    </location>
</feature>
<feature type="coiled-coil region" evidence="1">
    <location>
        <begin position="375"/>
        <end position="402"/>
    </location>
</feature>
<reference evidence="3" key="1">
    <citation type="submission" date="2022-07" db="EMBL/GenBank/DDBJ databases">
        <title>Genome analysis of Parmales, a sister group of diatoms, reveals the evolutionary specialization of diatoms from phago-mixotrophs to photoautotrophs.</title>
        <authorList>
            <person name="Ban H."/>
            <person name="Sato S."/>
            <person name="Yoshikawa S."/>
            <person name="Kazumasa Y."/>
            <person name="Nakamura Y."/>
            <person name="Ichinomiya M."/>
            <person name="Saitoh K."/>
            <person name="Sato N."/>
            <person name="Blanc-Mathieu R."/>
            <person name="Endo H."/>
            <person name="Kuwata A."/>
            <person name="Ogata H."/>
        </authorList>
    </citation>
    <scope>NUCLEOTIDE SEQUENCE</scope>
</reference>
<feature type="coiled-coil region" evidence="1">
    <location>
        <begin position="882"/>
        <end position="927"/>
    </location>
</feature>
<dbReference type="Proteomes" id="UP001165082">
    <property type="component" value="Unassembled WGS sequence"/>
</dbReference>
<feature type="region of interest" description="Disordered" evidence="2">
    <location>
        <begin position="841"/>
        <end position="869"/>
    </location>
</feature>
<feature type="region of interest" description="Disordered" evidence="2">
    <location>
        <begin position="45"/>
        <end position="191"/>
    </location>
</feature>
<evidence type="ECO:0000313" key="4">
    <source>
        <dbReference type="Proteomes" id="UP001165082"/>
    </source>
</evidence>